<dbReference type="PANTHER" id="PTHR34982:SF1">
    <property type="entry name" value="FLAGELLAR ASSEMBLY PROTEIN FLIH"/>
    <property type="match status" value="1"/>
</dbReference>
<evidence type="ECO:0000313" key="10">
    <source>
        <dbReference type="EMBL" id="QGT79064.1"/>
    </source>
</evidence>
<name>A0A6I6D6F2_9GAMM</name>
<dbReference type="RefSeq" id="WP_156574752.1">
    <property type="nucleotide sequence ID" value="NZ_CP046415.1"/>
</dbReference>
<sequence length="291" mass="30981">MSSSDDAPTLTRPLEATDWQELVDAWELPDFSAEPVEEAGDQVDPATAEELAEARAEAEKRGYEAGLKKGRDAGYQEGLAAAREEIQAIENRLRGWLSHLERPLALLDDEVTEQLTALATQIARVMVAREVQADNSGLPSIAREALAALPVSVRSVTLRCAPADEAALRELIDDARFERLDLRADATVSAGGVIVESGDARVDASLANRWAATLDHLIGRVYPGPDQTVPETAATPSGSDRSGEPAEAPAQPNETSSDRTDGPDGPDADPGTDHDSAPASDAPRSEERDDD</sequence>
<dbReference type="Pfam" id="PF02108">
    <property type="entry name" value="FliH"/>
    <property type="match status" value="1"/>
</dbReference>
<feature type="region of interest" description="Disordered" evidence="8">
    <location>
        <begin position="222"/>
        <end position="291"/>
    </location>
</feature>
<keyword evidence="4" id="KW-0813">Transport</keyword>
<organism evidence="10 11">
    <name type="scientific">Guyparkeria halophila</name>
    <dbReference type="NCBI Taxonomy" id="47960"/>
    <lineage>
        <taxon>Bacteria</taxon>
        <taxon>Pseudomonadati</taxon>
        <taxon>Pseudomonadota</taxon>
        <taxon>Gammaproteobacteria</taxon>
        <taxon>Chromatiales</taxon>
        <taxon>Thioalkalibacteraceae</taxon>
        <taxon>Guyparkeria</taxon>
    </lineage>
</organism>
<feature type="domain" description="Flagellar assembly protein FliH/Type III secretion system HrpE" evidence="9">
    <location>
        <begin position="89"/>
        <end position="211"/>
    </location>
</feature>
<evidence type="ECO:0000256" key="4">
    <source>
        <dbReference type="ARBA" id="ARBA00022448"/>
    </source>
</evidence>
<dbReference type="InterPro" id="IPR051472">
    <property type="entry name" value="T3SS_Stator/FliH"/>
</dbReference>
<comment type="function">
    <text evidence="1">Needed for flagellar regrowth and assembly.</text>
</comment>
<dbReference type="InterPro" id="IPR018035">
    <property type="entry name" value="Flagellar_FliH/T3SS_HrpE"/>
</dbReference>
<accession>A0A6I6D6F2</accession>
<keyword evidence="7" id="KW-1006">Bacterial flagellum protein export</keyword>
<keyword evidence="6" id="KW-0653">Protein transport</keyword>
<dbReference type="PANTHER" id="PTHR34982">
    <property type="entry name" value="YOP PROTEINS TRANSLOCATION PROTEIN L"/>
    <property type="match status" value="1"/>
</dbReference>
<dbReference type="GO" id="GO:0044781">
    <property type="term" value="P:bacterial-type flagellum organization"/>
    <property type="evidence" value="ECO:0007669"/>
    <property type="project" value="UniProtKB-KW"/>
</dbReference>
<dbReference type="SUPFAM" id="SSF160527">
    <property type="entry name" value="V-type ATPase subunit E-like"/>
    <property type="match status" value="1"/>
</dbReference>
<dbReference type="EMBL" id="CP046415">
    <property type="protein sequence ID" value="QGT79064.1"/>
    <property type="molecule type" value="Genomic_DNA"/>
</dbReference>
<evidence type="ECO:0000256" key="2">
    <source>
        <dbReference type="ARBA" id="ARBA00006602"/>
    </source>
</evidence>
<dbReference type="AlphaFoldDB" id="A0A6I6D6F2"/>
<keyword evidence="11" id="KW-1185">Reference proteome</keyword>
<dbReference type="GO" id="GO:0015031">
    <property type="term" value="P:protein transport"/>
    <property type="evidence" value="ECO:0007669"/>
    <property type="project" value="UniProtKB-KW"/>
</dbReference>
<evidence type="ECO:0000256" key="8">
    <source>
        <dbReference type="SAM" id="MobiDB-lite"/>
    </source>
</evidence>
<evidence type="ECO:0000256" key="7">
    <source>
        <dbReference type="ARBA" id="ARBA00023225"/>
    </source>
</evidence>
<evidence type="ECO:0000313" key="11">
    <source>
        <dbReference type="Proteomes" id="UP000427716"/>
    </source>
</evidence>
<evidence type="ECO:0000259" key="9">
    <source>
        <dbReference type="Pfam" id="PF02108"/>
    </source>
</evidence>
<protein>
    <recommendedName>
        <fullName evidence="3">Flagellar assembly protein FliH</fullName>
    </recommendedName>
</protein>
<evidence type="ECO:0000256" key="5">
    <source>
        <dbReference type="ARBA" id="ARBA00022795"/>
    </source>
</evidence>
<reference evidence="10 11" key="1">
    <citation type="submission" date="2019-11" db="EMBL/GenBank/DDBJ databases">
        <authorList>
            <person name="Zhang J."/>
            <person name="Sun C."/>
        </authorList>
    </citation>
    <scope>NUCLEOTIDE SEQUENCE [LARGE SCALE GENOMIC DNA]</scope>
    <source>
        <strain evidence="11">sp2</strain>
    </source>
</reference>
<feature type="region of interest" description="Disordered" evidence="8">
    <location>
        <begin position="35"/>
        <end position="57"/>
    </location>
</feature>
<evidence type="ECO:0000256" key="1">
    <source>
        <dbReference type="ARBA" id="ARBA00003041"/>
    </source>
</evidence>
<dbReference type="Proteomes" id="UP000427716">
    <property type="component" value="Chromosome"/>
</dbReference>
<dbReference type="GO" id="GO:0005829">
    <property type="term" value="C:cytosol"/>
    <property type="evidence" value="ECO:0007669"/>
    <property type="project" value="TreeGrafter"/>
</dbReference>
<dbReference type="KEGG" id="ghl:GM160_09275"/>
<evidence type="ECO:0000256" key="3">
    <source>
        <dbReference type="ARBA" id="ARBA00016507"/>
    </source>
</evidence>
<keyword evidence="5" id="KW-1005">Bacterial flagellum biogenesis</keyword>
<proteinExistence type="inferred from homology"/>
<comment type="similarity">
    <text evidence="2">Belongs to the FliH family.</text>
</comment>
<evidence type="ECO:0000256" key="6">
    <source>
        <dbReference type="ARBA" id="ARBA00022927"/>
    </source>
</evidence>
<gene>
    <name evidence="10" type="ORF">GM160_09275</name>
</gene>